<dbReference type="EMBL" id="QTSX02007513">
    <property type="protein sequence ID" value="KAJ9048179.1"/>
    <property type="molecule type" value="Genomic_DNA"/>
</dbReference>
<accession>A0ACC2RDN6</accession>
<evidence type="ECO:0000313" key="2">
    <source>
        <dbReference type="Proteomes" id="UP001165960"/>
    </source>
</evidence>
<evidence type="ECO:0000313" key="1">
    <source>
        <dbReference type="EMBL" id="KAJ9048179.1"/>
    </source>
</evidence>
<name>A0ACC2RDN6_9FUNG</name>
<proteinExistence type="predicted"/>
<organism evidence="1 2">
    <name type="scientific">Entomophthora muscae</name>
    <dbReference type="NCBI Taxonomy" id="34485"/>
    <lineage>
        <taxon>Eukaryota</taxon>
        <taxon>Fungi</taxon>
        <taxon>Fungi incertae sedis</taxon>
        <taxon>Zoopagomycota</taxon>
        <taxon>Entomophthoromycotina</taxon>
        <taxon>Entomophthoromycetes</taxon>
        <taxon>Entomophthorales</taxon>
        <taxon>Entomophthoraceae</taxon>
        <taxon>Entomophthora</taxon>
    </lineage>
</organism>
<keyword evidence="2" id="KW-1185">Reference proteome</keyword>
<gene>
    <name evidence="1" type="ORF">DSO57_1037616</name>
</gene>
<sequence length="109" mass="12053">MQLSILFTAALVSATPVSQDLATGPLCGPGNDQCTRQLGGFGDSHFEDDRFNREIGICDPVADPFCHPIHEPIRGQICDPIADPSCRPIRDPFCANLRDPRCRRGRDRF</sequence>
<dbReference type="Proteomes" id="UP001165960">
    <property type="component" value="Unassembled WGS sequence"/>
</dbReference>
<comment type="caution">
    <text evidence="1">The sequence shown here is derived from an EMBL/GenBank/DDBJ whole genome shotgun (WGS) entry which is preliminary data.</text>
</comment>
<reference evidence="1" key="1">
    <citation type="submission" date="2022-04" db="EMBL/GenBank/DDBJ databases">
        <title>Genome of the entomopathogenic fungus Entomophthora muscae.</title>
        <authorList>
            <person name="Elya C."/>
            <person name="Lovett B.R."/>
            <person name="Lee E."/>
            <person name="Macias A.M."/>
            <person name="Hajek A.E."/>
            <person name="De Bivort B.L."/>
            <person name="Kasson M.T."/>
            <person name="De Fine Licht H.H."/>
            <person name="Stajich J.E."/>
        </authorList>
    </citation>
    <scope>NUCLEOTIDE SEQUENCE</scope>
    <source>
        <strain evidence="1">Berkeley</strain>
    </source>
</reference>
<protein>
    <submittedName>
        <fullName evidence="1">Uncharacterized protein</fullName>
    </submittedName>
</protein>